<comment type="similarity">
    <text evidence="1 2">Belongs to the glutamine synthetase family.</text>
</comment>
<evidence type="ECO:0000259" key="4">
    <source>
        <dbReference type="PROSITE" id="PS51987"/>
    </source>
</evidence>
<accession>A0ABW5KR39</accession>
<feature type="domain" description="GS beta-grasp" evidence="3">
    <location>
        <begin position="84"/>
        <end position="173"/>
    </location>
</feature>
<dbReference type="PANTHER" id="PTHR42974">
    <property type="entry name" value="GLUTAMINE SYNTHETASE"/>
    <property type="match status" value="1"/>
</dbReference>
<dbReference type="InterPro" id="IPR008146">
    <property type="entry name" value="Gln_synth_cat_dom"/>
</dbReference>
<reference evidence="6" key="1">
    <citation type="journal article" date="2019" name="Int. J. Syst. Evol. Microbiol.">
        <title>The Global Catalogue of Microorganisms (GCM) 10K type strain sequencing project: providing services to taxonomists for standard genome sequencing and annotation.</title>
        <authorList>
            <consortium name="The Broad Institute Genomics Platform"/>
            <consortium name="The Broad Institute Genome Sequencing Center for Infectious Disease"/>
            <person name="Wu L."/>
            <person name="Ma J."/>
        </authorList>
    </citation>
    <scope>NUCLEOTIDE SEQUENCE [LARGE SCALE GENOMIC DNA]</scope>
    <source>
        <strain evidence="6">KCTC 42587</strain>
    </source>
</reference>
<dbReference type="InterPro" id="IPR022147">
    <property type="entry name" value="GSIII_N"/>
</dbReference>
<dbReference type="SUPFAM" id="SSF55931">
    <property type="entry name" value="Glutamine synthetase/guanido kinase"/>
    <property type="match status" value="1"/>
</dbReference>
<keyword evidence="6" id="KW-1185">Reference proteome</keyword>
<dbReference type="RefSeq" id="WP_376890956.1">
    <property type="nucleotide sequence ID" value="NZ_JBHULS010000001.1"/>
</dbReference>
<comment type="caution">
    <text evidence="5">The sequence shown here is derived from an EMBL/GenBank/DDBJ whole genome shotgun (WGS) entry which is preliminary data.</text>
</comment>
<dbReference type="PROSITE" id="PS51986">
    <property type="entry name" value="GS_BETA_GRASP"/>
    <property type="match status" value="1"/>
</dbReference>
<evidence type="ECO:0000256" key="2">
    <source>
        <dbReference type="RuleBase" id="RU000384"/>
    </source>
</evidence>
<dbReference type="PROSITE" id="PS00181">
    <property type="entry name" value="GLNA_ATP"/>
    <property type="match status" value="1"/>
</dbReference>
<dbReference type="Gene3D" id="3.30.590.10">
    <property type="entry name" value="Glutamine synthetase/guanido kinase, catalytic domain"/>
    <property type="match status" value="1"/>
</dbReference>
<dbReference type="InterPro" id="IPR014746">
    <property type="entry name" value="Gln_synth/guanido_kin_cat_dom"/>
</dbReference>
<evidence type="ECO:0000259" key="3">
    <source>
        <dbReference type="PROSITE" id="PS51986"/>
    </source>
</evidence>
<dbReference type="PROSITE" id="PS51987">
    <property type="entry name" value="GS_CATALYTIC"/>
    <property type="match status" value="1"/>
</dbReference>
<protein>
    <submittedName>
        <fullName evidence="5">Glutamine synthetase III</fullName>
    </submittedName>
</protein>
<proteinExistence type="inferred from homology"/>
<dbReference type="InterPro" id="IPR052725">
    <property type="entry name" value="GS_Type-3"/>
</dbReference>
<dbReference type="Pfam" id="PF12437">
    <property type="entry name" value="GSIII_N"/>
    <property type="match status" value="1"/>
</dbReference>
<feature type="domain" description="GS catalytic" evidence="4">
    <location>
        <begin position="178"/>
        <end position="615"/>
    </location>
</feature>
<evidence type="ECO:0000256" key="1">
    <source>
        <dbReference type="PROSITE-ProRule" id="PRU01330"/>
    </source>
</evidence>
<evidence type="ECO:0000313" key="6">
    <source>
        <dbReference type="Proteomes" id="UP001597472"/>
    </source>
</evidence>
<dbReference type="InterPro" id="IPR008147">
    <property type="entry name" value="Gln_synt_N"/>
</dbReference>
<dbReference type="InterPro" id="IPR040577">
    <property type="entry name" value="Gln-synt_C"/>
</dbReference>
<dbReference type="SMART" id="SM01230">
    <property type="entry name" value="Gln-synt_C"/>
    <property type="match status" value="1"/>
</dbReference>
<dbReference type="Proteomes" id="UP001597472">
    <property type="component" value="Unassembled WGS sequence"/>
</dbReference>
<organism evidence="5 6">
    <name type="scientific">Bizionia sediminis</name>
    <dbReference type="NCBI Taxonomy" id="1737064"/>
    <lineage>
        <taxon>Bacteria</taxon>
        <taxon>Pseudomonadati</taxon>
        <taxon>Bacteroidota</taxon>
        <taxon>Flavobacteriia</taxon>
        <taxon>Flavobacteriales</taxon>
        <taxon>Flavobacteriaceae</taxon>
        <taxon>Bizionia</taxon>
    </lineage>
</organism>
<dbReference type="Pfam" id="PF18318">
    <property type="entry name" value="Gln-synt_C-ter"/>
    <property type="match status" value="1"/>
</dbReference>
<dbReference type="Gene3D" id="1.20.120.1560">
    <property type="match status" value="1"/>
</dbReference>
<dbReference type="Pfam" id="PF00120">
    <property type="entry name" value="Gln-synt_C"/>
    <property type="match status" value="1"/>
</dbReference>
<gene>
    <name evidence="5" type="ORF">ACFSQP_00375</name>
</gene>
<name>A0ABW5KR39_9FLAO</name>
<dbReference type="PANTHER" id="PTHR42974:SF1">
    <property type="entry name" value="TYPE-3 GLUTAMINE SYNTHETASE"/>
    <property type="match status" value="1"/>
</dbReference>
<dbReference type="InterPro" id="IPR027303">
    <property type="entry name" value="Gln_synth_gly_rich_site"/>
</dbReference>
<dbReference type="EMBL" id="JBHULS010000001">
    <property type="protein sequence ID" value="MFD2550255.1"/>
    <property type="molecule type" value="Genomic_DNA"/>
</dbReference>
<sequence length="728" mass="82036">MSTLRFHAIKETLNRQPITITETERRSAIFGANVFNEDTMRQFLTKEAFSSVMDAMQNGSKIDRQVADHISTGMKEWAISKGVTHYTHWFQPLTGTTAEKHDAFFEPIGNGRAIEKFGGGQLVQQEPDASSFPNGGIRNTFEARGYTAWDPTSPAFIYGTTLCIPTVFVAYTGEALDYKTPLLRALQAVDAAAVDVCKYFDKNVKKVNASLGWEQEYFLVDSALAASRPDLVLTGRTMLGHSPAKGQQLDDHYFGTIPARAMQFMRDLEKECMLLGIPAKTRHNEVAPNQFELAPVFDEANLAVDHNSLLMDLMHKVGERHNLKVLFHEKPYKGVNGSGKHNNWSLATDTGVNLFSPGKTPMSNLQFLTFFINAIKAVNDHEEIIRAAIASASNDHRLGANEAPPAIVSVFIGEQLTNVLNELQNVTNGKLSPQEKTDLKLNVVGKIPEILLDNTDRNRTSSFAFTGNKFEFRAVGSKANCANPMTVLNTIMAKQLIDFKAEVDVLINTKKLKKDEAIFNVLREYIKQSQNVLFEGNGYGEEWEMEAKRRGLSNHKTTPEALKAKVSEKALRLFEDLGVMNRVESQARYEIEMEDYAMRIQIEGRVLGDIARNHIIPVAVRYQNILIENVKGLKEIYGEDFKKFGQEQLNLIEDISEHIASINSDVTKMINERKIANKLGDVDKKAEAYCFKVKPYFDTIRYHCDKLELLVDDELWPLTKYRELLFTK</sequence>
<evidence type="ECO:0000313" key="5">
    <source>
        <dbReference type="EMBL" id="MFD2550255.1"/>
    </source>
</evidence>